<keyword evidence="3" id="KW-0813">Transport</keyword>
<keyword evidence="6 8" id="KW-0472">Membrane</keyword>
<dbReference type="InterPro" id="IPR013657">
    <property type="entry name" value="SCL35B1-4/HUT1"/>
</dbReference>
<accession>A0AAN9GDZ4</accession>
<dbReference type="PANTHER" id="PTHR10778">
    <property type="entry name" value="SOLUTE CARRIER FAMILY 35 MEMBER B"/>
    <property type="match status" value="1"/>
</dbReference>
<keyword evidence="4 8" id="KW-0812">Transmembrane</keyword>
<evidence type="ECO:0000256" key="9">
    <source>
        <dbReference type="SAM" id="SignalP"/>
    </source>
</evidence>
<feature type="transmembrane region" description="Helical" evidence="8">
    <location>
        <begin position="406"/>
        <end position="424"/>
    </location>
</feature>
<feature type="transmembrane region" description="Helical" evidence="8">
    <location>
        <begin position="248"/>
        <end position="266"/>
    </location>
</feature>
<keyword evidence="9" id="KW-0732">Signal</keyword>
<keyword evidence="5 8" id="KW-1133">Transmembrane helix</keyword>
<reference evidence="10 11" key="1">
    <citation type="submission" date="2024-02" db="EMBL/GenBank/DDBJ databases">
        <title>Chromosome-scale genome assembly of the rough periwinkle Littorina saxatilis.</title>
        <authorList>
            <person name="De Jode A."/>
            <person name="Faria R."/>
            <person name="Formenti G."/>
            <person name="Sims Y."/>
            <person name="Smith T.P."/>
            <person name="Tracey A."/>
            <person name="Wood J.M.D."/>
            <person name="Zagrodzka Z.B."/>
            <person name="Johannesson K."/>
            <person name="Butlin R.K."/>
            <person name="Leder E.H."/>
        </authorList>
    </citation>
    <scope>NUCLEOTIDE SEQUENCE [LARGE SCALE GENOMIC DNA]</scope>
    <source>
        <strain evidence="10">Snail1</strain>
        <tissue evidence="10">Muscle</tissue>
    </source>
</reference>
<feature type="transmembrane region" description="Helical" evidence="8">
    <location>
        <begin position="278"/>
        <end position="296"/>
    </location>
</feature>
<sequence>MAILCGGLFFILFLMPFAILGQSSGNSSGAEGKSLEDIWIVRLALNLLGYATIFVPGALLIRYLRQSKYNETAGPGCLSNMAVLCVFGHEKDASSAVEEGGAQPVSAQKKMEDQPLSKRAMVLFICFFGLQASYLTWGVLQERIMTHEYGKTDTTPGEYFQNSQFLVFVNRILAFVISLLVIFFQHQPKHTAPLFKYSFSSFSNIMSSWFQYEALKFVSFPTQVLAKASKVIPVMLMGKLVSKKQYEYYEYLTAVMISVGVSLFLLTSQDATKHGDTVTTTSGLCLLVGYMLFDSFTSNWQGELFTQYKMSSIQMMAGVNLFSCLLTAVSLIEQGGFIDSAAFMLRHPDFVVHSVILSICSATGQLFIFYTIAQFGAVSFIIIMTMRQGFAILLSCLIYGHPVTIVGILGIFVVFAALFIRIYASQRKKALKAGQPSTART</sequence>
<dbReference type="Proteomes" id="UP001374579">
    <property type="component" value="Unassembled WGS sequence"/>
</dbReference>
<feature type="transmembrane region" description="Helical" evidence="8">
    <location>
        <begin position="317"/>
        <end position="338"/>
    </location>
</feature>
<evidence type="ECO:0000256" key="5">
    <source>
        <dbReference type="ARBA" id="ARBA00022989"/>
    </source>
</evidence>
<feature type="chain" id="PRO_5042822704" description="Adenosine 3'-phospho 5'-phosphosulfate transporter 1" evidence="9">
    <location>
        <begin position="26"/>
        <end position="441"/>
    </location>
</feature>
<evidence type="ECO:0000256" key="6">
    <source>
        <dbReference type="ARBA" id="ARBA00023136"/>
    </source>
</evidence>
<evidence type="ECO:0000256" key="1">
    <source>
        <dbReference type="ARBA" id="ARBA00004141"/>
    </source>
</evidence>
<organism evidence="10 11">
    <name type="scientific">Littorina saxatilis</name>
    <dbReference type="NCBI Taxonomy" id="31220"/>
    <lineage>
        <taxon>Eukaryota</taxon>
        <taxon>Metazoa</taxon>
        <taxon>Spiralia</taxon>
        <taxon>Lophotrochozoa</taxon>
        <taxon>Mollusca</taxon>
        <taxon>Gastropoda</taxon>
        <taxon>Caenogastropoda</taxon>
        <taxon>Littorinimorpha</taxon>
        <taxon>Littorinoidea</taxon>
        <taxon>Littorinidae</taxon>
        <taxon>Littorina</taxon>
    </lineage>
</organism>
<evidence type="ECO:0000313" key="10">
    <source>
        <dbReference type="EMBL" id="KAK7104746.1"/>
    </source>
</evidence>
<evidence type="ECO:0000256" key="3">
    <source>
        <dbReference type="ARBA" id="ARBA00022448"/>
    </source>
</evidence>
<evidence type="ECO:0000313" key="11">
    <source>
        <dbReference type="Proteomes" id="UP001374579"/>
    </source>
</evidence>
<comment type="subcellular location">
    <subcellularLocation>
        <location evidence="1">Membrane</location>
        <topology evidence="1">Multi-pass membrane protein</topology>
    </subcellularLocation>
</comment>
<dbReference type="GO" id="GO:0000139">
    <property type="term" value="C:Golgi membrane"/>
    <property type="evidence" value="ECO:0007669"/>
    <property type="project" value="TreeGrafter"/>
</dbReference>
<evidence type="ECO:0000256" key="4">
    <source>
        <dbReference type="ARBA" id="ARBA00022692"/>
    </source>
</evidence>
<dbReference type="GO" id="GO:0005789">
    <property type="term" value="C:endoplasmic reticulum membrane"/>
    <property type="evidence" value="ECO:0007669"/>
    <property type="project" value="TreeGrafter"/>
</dbReference>
<evidence type="ECO:0000256" key="7">
    <source>
        <dbReference type="ARBA" id="ARBA00039668"/>
    </source>
</evidence>
<protein>
    <recommendedName>
        <fullName evidence="7">Adenosine 3'-phospho 5'-phosphosulfate transporter 1</fullName>
    </recommendedName>
</protein>
<feature type="transmembrane region" description="Helical" evidence="8">
    <location>
        <begin position="350"/>
        <end position="370"/>
    </location>
</feature>
<feature type="transmembrane region" description="Helical" evidence="8">
    <location>
        <begin position="39"/>
        <end position="61"/>
    </location>
</feature>
<comment type="similarity">
    <text evidence="2">Belongs to the nucleotide-sugar transporter family. SLC35B subfamily.</text>
</comment>
<gene>
    <name evidence="10" type="ORF">V1264_019411</name>
</gene>
<proteinExistence type="inferred from homology"/>
<evidence type="ECO:0000256" key="8">
    <source>
        <dbReference type="SAM" id="Phobius"/>
    </source>
</evidence>
<dbReference type="PANTHER" id="PTHR10778:SF13">
    <property type="entry name" value="ADENOSINE 3'-PHOSPHO 5'-PHOSPHOSULFATE TRANSPORTER 1"/>
    <property type="match status" value="1"/>
</dbReference>
<name>A0AAN9GDZ4_9CAEN</name>
<dbReference type="Pfam" id="PF08449">
    <property type="entry name" value="UAA"/>
    <property type="match status" value="1"/>
</dbReference>
<comment type="caution">
    <text evidence="10">The sequence shown here is derived from an EMBL/GenBank/DDBJ whole genome shotgun (WGS) entry which is preliminary data.</text>
</comment>
<dbReference type="GO" id="GO:0046964">
    <property type="term" value="F:3'-phosphoadenosine 5'-phosphosulfate transmembrane transporter activity"/>
    <property type="evidence" value="ECO:0007669"/>
    <property type="project" value="TreeGrafter"/>
</dbReference>
<feature type="transmembrane region" description="Helical" evidence="8">
    <location>
        <begin position="120"/>
        <end position="140"/>
    </location>
</feature>
<feature type="signal peptide" evidence="9">
    <location>
        <begin position="1"/>
        <end position="25"/>
    </location>
</feature>
<dbReference type="AlphaFoldDB" id="A0AAN9GDZ4"/>
<dbReference type="EMBL" id="JBAMIC010000008">
    <property type="protein sequence ID" value="KAK7104746.1"/>
    <property type="molecule type" value="Genomic_DNA"/>
</dbReference>
<feature type="transmembrane region" description="Helical" evidence="8">
    <location>
        <begin position="165"/>
        <end position="184"/>
    </location>
</feature>
<feature type="transmembrane region" description="Helical" evidence="8">
    <location>
        <begin position="377"/>
        <end position="400"/>
    </location>
</feature>
<evidence type="ECO:0000256" key="2">
    <source>
        <dbReference type="ARBA" id="ARBA00010694"/>
    </source>
</evidence>
<keyword evidence="11" id="KW-1185">Reference proteome</keyword>